<feature type="domain" description="N-acetyltransferase" evidence="1">
    <location>
        <begin position="4"/>
        <end position="158"/>
    </location>
</feature>
<dbReference type="SUPFAM" id="SSF55729">
    <property type="entry name" value="Acyl-CoA N-acyltransferases (Nat)"/>
    <property type="match status" value="1"/>
</dbReference>
<dbReference type="GO" id="GO:0016747">
    <property type="term" value="F:acyltransferase activity, transferring groups other than amino-acyl groups"/>
    <property type="evidence" value="ECO:0007669"/>
    <property type="project" value="InterPro"/>
</dbReference>
<keyword evidence="2" id="KW-0808">Transferase</keyword>
<dbReference type="PROSITE" id="PS51186">
    <property type="entry name" value="GNAT"/>
    <property type="match status" value="1"/>
</dbReference>
<comment type="caution">
    <text evidence="2">The sequence shown here is derived from an EMBL/GenBank/DDBJ whole genome shotgun (WGS) entry which is preliminary data.</text>
</comment>
<name>A0A371YUA3_9GAMM</name>
<dbReference type="Proteomes" id="UP000240957">
    <property type="component" value="Unassembled WGS sequence"/>
</dbReference>
<dbReference type="InterPro" id="IPR000182">
    <property type="entry name" value="GNAT_dom"/>
</dbReference>
<dbReference type="InterPro" id="IPR016181">
    <property type="entry name" value="Acyl_CoA_acyltransferase"/>
</dbReference>
<dbReference type="RefSeq" id="WP_107007116.1">
    <property type="nucleotide sequence ID" value="NZ_JBHRSF010000003.1"/>
</dbReference>
<evidence type="ECO:0000313" key="3">
    <source>
        <dbReference type="Proteomes" id="UP000240957"/>
    </source>
</evidence>
<reference evidence="2 3" key="1">
    <citation type="submission" date="2018-08" db="EMBL/GenBank/DDBJ databases">
        <title>The draft genome of Acinetobacter sichuanensis strain WCHAc060041.</title>
        <authorList>
            <person name="Qin J."/>
            <person name="Feng Y."/>
            <person name="Zong Z."/>
        </authorList>
    </citation>
    <scope>NUCLEOTIDE SEQUENCE [LARGE SCALE GENOMIC DNA]</scope>
    <source>
        <strain evidence="2 3">WCHAc060041</strain>
    </source>
</reference>
<dbReference type="AlphaFoldDB" id="A0A371YUA3"/>
<dbReference type="Gene3D" id="3.40.630.30">
    <property type="match status" value="1"/>
</dbReference>
<evidence type="ECO:0000313" key="2">
    <source>
        <dbReference type="EMBL" id="RFC85056.1"/>
    </source>
</evidence>
<accession>A0A371YUA3</accession>
<protein>
    <submittedName>
        <fullName evidence="2">GNAT family N-acetyltransferase</fullName>
    </submittedName>
</protein>
<dbReference type="Pfam" id="PF00583">
    <property type="entry name" value="Acetyltransf_1"/>
    <property type="match status" value="1"/>
</dbReference>
<dbReference type="OrthoDB" id="9796919at2"/>
<dbReference type="CDD" id="cd04301">
    <property type="entry name" value="NAT_SF"/>
    <property type="match status" value="1"/>
</dbReference>
<evidence type="ECO:0000259" key="1">
    <source>
        <dbReference type="PROSITE" id="PS51186"/>
    </source>
</evidence>
<dbReference type="PANTHER" id="PTHR43328">
    <property type="entry name" value="ACETYLTRANSFERASE-RELATED"/>
    <property type="match status" value="1"/>
</dbReference>
<organism evidence="2 3">
    <name type="scientific">Acinetobacter sichuanensis</name>
    <dbReference type="NCBI Taxonomy" id="2136183"/>
    <lineage>
        <taxon>Bacteria</taxon>
        <taxon>Pseudomonadati</taxon>
        <taxon>Pseudomonadota</taxon>
        <taxon>Gammaproteobacteria</taxon>
        <taxon>Moraxellales</taxon>
        <taxon>Moraxellaceae</taxon>
        <taxon>Acinetobacter</taxon>
    </lineage>
</organism>
<dbReference type="PANTHER" id="PTHR43328:SF1">
    <property type="entry name" value="N-ACETYLTRANSFERASE DOMAIN-CONTAINING PROTEIN"/>
    <property type="match status" value="1"/>
</dbReference>
<dbReference type="EMBL" id="PYIX02000003">
    <property type="protein sequence ID" value="RFC85056.1"/>
    <property type="molecule type" value="Genomic_DNA"/>
</dbReference>
<sequence length="158" mass="17905">MSKIMIRQLNANDVDDFRTIRLSALKNSPEMFGSSYAVETTKPLNVFAEVISKYTIFAAYSQQKIIGVLILDLENGSKNKPQAQLYGFFVEPTFRGQDIATQLLQAVIQYGQPYVEQIILSVLANNIAAINLYQKLGFKINVSSEMNDENEVKMIFFY</sequence>
<proteinExistence type="predicted"/>
<gene>
    <name evidence="2" type="ORF">C9E89_003220</name>
</gene>